<dbReference type="Pfam" id="PF12771">
    <property type="entry name" value="SusD-like_2"/>
    <property type="match status" value="1"/>
</dbReference>
<organism evidence="1 2">
    <name type="scientific">Olivibacter ginsenosidimutans</name>
    <dbReference type="NCBI Taxonomy" id="1176537"/>
    <lineage>
        <taxon>Bacteria</taxon>
        <taxon>Pseudomonadati</taxon>
        <taxon>Bacteroidota</taxon>
        <taxon>Sphingobacteriia</taxon>
        <taxon>Sphingobacteriales</taxon>
        <taxon>Sphingobacteriaceae</taxon>
        <taxon>Olivibacter</taxon>
    </lineage>
</organism>
<reference evidence="2" key="1">
    <citation type="journal article" date="2019" name="Int. J. Syst. Evol. Microbiol.">
        <title>The Global Catalogue of Microorganisms (GCM) 10K type strain sequencing project: providing services to taxonomists for standard genome sequencing and annotation.</title>
        <authorList>
            <consortium name="The Broad Institute Genomics Platform"/>
            <consortium name="The Broad Institute Genome Sequencing Center for Infectious Disease"/>
            <person name="Wu L."/>
            <person name="Ma J."/>
        </authorList>
    </citation>
    <scope>NUCLEOTIDE SEQUENCE [LARGE SCALE GENOMIC DNA]</scope>
    <source>
        <strain evidence="2">JCM 18200</strain>
    </source>
</reference>
<comment type="caution">
    <text evidence="1">The sequence shown here is derived from an EMBL/GenBank/DDBJ whole genome shotgun (WGS) entry which is preliminary data.</text>
</comment>
<keyword evidence="1" id="KW-0449">Lipoprotein</keyword>
<protein>
    <submittedName>
        <fullName evidence="1">SusD/RagB family nutrient-binding outer membrane lipoprotein</fullName>
    </submittedName>
</protein>
<dbReference type="PROSITE" id="PS51257">
    <property type="entry name" value="PROKAR_LIPOPROTEIN"/>
    <property type="match status" value="1"/>
</dbReference>
<dbReference type="SUPFAM" id="SSF48452">
    <property type="entry name" value="TPR-like"/>
    <property type="match status" value="1"/>
</dbReference>
<proteinExistence type="predicted"/>
<dbReference type="InterPro" id="IPR011990">
    <property type="entry name" value="TPR-like_helical_dom_sf"/>
</dbReference>
<accession>A0ABP9B1B7</accession>
<dbReference type="EMBL" id="BAABIQ010000008">
    <property type="protein sequence ID" value="GAA4788937.1"/>
    <property type="molecule type" value="Genomic_DNA"/>
</dbReference>
<dbReference type="InterPro" id="IPR041662">
    <property type="entry name" value="SusD-like_2"/>
</dbReference>
<sequence length="548" mass="63070">MLIFNLRLVMDMKRKYVYITLTICSVIFASCKKELEEKFNNPENTSETSIAGFFTSMLNNEKVRPSYYNVRTFLLQEPGKFSQTNFFYNANDIYRHDDGYIGTYWKEFYHTSYDNDRQITLNGVMALYRLMEKAYRETSEADQAKYDLFMQAGRIILIYHASQLVDLWGDIPYSETGSLETSSTVNNAKFDDQKELYMEFISDLTAAATYFSDATATAQFNSYDIMLGGDTHKWRKFANALKLRLLMRISFYDESSAKQSVMEMLSNAAQYPLVDGDNVGSYNPQTEDIIIQPLTDYTGNLNNAIMEGGTYAAPDYLLNKVLLPVNDPRIPVLFDRYGKTENGVFKPNKEYKALAVNATVNDQETNWSSYSTWDSVTFLVNSKLPGIMITASEVNFLKAEAEQRWGNESNAKTDYETALRQSIVFYYYLNSTNTAYANRRETVPTDAAITAFIRNEQVAYTGSSNDKLAKIWTQKWAHFGFLQSPQAWAEYRRTKYPLLNFPTEGKLQGYRTPPNRLVYPSSETGYNPNYQAVQSKDTRDNKIFWDVK</sequence>
<evidence type="ECO:0000313" key="1">
    <source>
        <dbReference type="EMBL" id="GAA4788937.1"/>
    </source>
</evidence>
<keyword evidence="2" id="KW-1185">Reference proteome</keyword>
<dbReference type="Gene3D" id="1.25.40.390">
    <property type="match status" value="1"/>
</dbReference>
<gene>
    <name evidence="1" type="ORF">GCM10023231_16520</name>
</gene>
<name>A0ABP9B1B7_9SPHI</name>
<dbReference type="Proteomes" id="UP001501411">
    <property type="component" value="Unassembled WGS sequence"/>
</dbReference>
<evidence type="ECO:0000313" key="2">
    <source>
        <dbReference type="Proteomes" id="UP001501411"/>
    </source>
</evidence>